<keyword evidence="2" id="KW-0489">Methyltransferase</keyword>
<dbReference type="InterPro" id="IPR013216">
    <property type="entry name" value="Methyltransf_11"/>
</dbReference>
<dbReference type="GO" id="GO:0032259">
    <property type="term" value="P:methylation"/>
    <property type="evidence" value="ECO:0007669"/>
    <property type="project" value="UniProtKB-KW"/>
</dbReference>
<dbReference type="EMBL" id="QURH01000051">
    <property type="protein sequence ID" value="RFU43123.1"/>
    <property type="molecule type" value="Genomic_DNA"/>
</dbReference>
<name>A0A372JSW9_9ACTN</name>
<protein>
    <submittedName>
        <fullName evidence="2">SAM-dependent methyltransferase</fullName>
    </submittedName>
</protein>
<reference evidence="2 3" key="1">
    <citation type="submission" date="2018-08" db="EMBL/GenBank/DDBJ databases">
        <title>Actinomadura jelena sp. nov., a novel Actinomycete isolated from soil in Chad.</title>
        <authorList>
            <person name="Shi L."/>
        </authorList>
    </citation>
    <scope>NUCLEOTIDE SEQUENCE [LARGE SCALE GENOMIC DNA]</scope>
    <source>
        <strain evidence="2 3">NEAU-G17</strain>
    </source>
</reference>
<dbReference type="GO" id="GO:0008757">
    <property type="term" value="F:S-adenosylmethionine-dependent methyltransferase activity"/>
    <property type="evidence" value="ECO:0007669"/>
    <property type="project" value="InterPro"/>
</dbReference>
<evidence type="ECO:0000313" key="3">
    <source>
        <dbReference type="Proteomes" id="UP000261811"/>
    </source>
</evidence>
<dbReference type="AlphaFoldDB" id="A0A372JSW9"/>
<keyword evidence="3" id="KW-1185">Reference proteome</keyword>
<dbReference type="InterPro" id="IPR029063">
    <property type="entry name" value="SAM-dependent_MTases_sf"/>
</dbReference>
<organism evidence="2 3">
    <name type="scientific">Actinomadura logoneensis</name>
    <dbReference type="NCBI Taxonomy" id="2293572"/>
    <lineage>
        <taxon>Bacteria</taxon>
        <taxon>Bacillati</taxon>
        <taxon>Actinomycetota</taxon>
        <taxon>Actinomycetes</taxon>
        <taxon>Streptosporangiales</taxon>
        <taxon>Thermomonosporaceae</taxon>
        <taxon>Actinomadura</taxon>
    </lineage>
</organism>
<gene>
    <name evidence="2" type="ORF">DZF91_02900</name>
</gene>
<keyword evidence="2" id="KW-0808">Transferase</keyword>
<sequence>MPHPATTLQEPGRAVAPHLRRLLDFAEPRADDVCLDVARGPGPLPAALTGVVRQVTAVDATSPLRPRAARTPTTTFGTGPVRIAELPDLACEPLDAVPPCLGTPLEARSLPPGAVRADACALPYRDRSFTLVTARFTLFHLGPPERTLRELLRVCRRDGRVVVADLVRGNTAGTDRDRIERLRDPNHRGTPSIAGLTELVVSTGANVRRLDVFTVERPLEPWLAGAPDPDAADVIRTELLDEVDGGPRTGAKPRIIGGELWFTQSWAHLAVEPI</sequence>
<feature type="domain" description="Methyltransferase type 11" evidence="1">
    <location>
        <begin position="35"/>
        <end position="163"/>
    </location>
</feature>
<dbReference type="Pfam" id="PF08241">
    <property type="entry name" value="Methyltransf_11"/>
    <property type="match status" value="1"/>
</dbReference>
<dbReference type="Proteomes" id="UP000261811">
    <property type="component" value="Unassembled WGS sequence"/>
</dbReference>
<proteinExistence type="predicted"/>
<comment type="caution">
    <text evidence="2">The sequence shown here is derived from an EMBL/GenBank/DDBJ whole genome shotgun (WGS) entry which is preliminary data.</text>
</comment>
<dbReference type="RefSeq" id="WP_117355964.1">
    <property type="nucleotide sequence ID" value="NZ_QURH01000051.1"/>
</dbReference>
<dbReference type="Gene3D" id="3.40.50.150">
    <property type="entry name" value="Vaccinia Virus protein VP39"/>
    <property type="match status" value="1"/>
</dbReference>
<accession>A0A372JSW9</accession>
<dbReference type="SUPFAM" id="SSF53335">
    <property type="entry name" value="S-adenosyl-L-methionine-dependent methyltransferases"/>
    <property type="match status" value="1"/>
</dbReference>
<evidence type="ECO:0000313" key="2">
    <source>
        <dbReference type="EMBL" id="RFU43123.1"/>
    </source>
</evidence>
<dbReference type="OrthoDB" id="43862at2"/>
<evidence type="ECO:0000259" key="1">
    <source>
        <dbReference type="Pfam" id="PF08241"/>
    </source>
</evidence>